<evidence type="ECO:0008006" key="4">
    <source>
        <dbReference type="Google" id="ProtNLM"/>
    </source>
</evidence>
<protein>
    <recommendedName>
        <fullName evidence="4">ABC transporter permease</fullName>
    </recommendedName>
</protein>
<accession>A0ABY5S4B9</accession>
<gene>
    <name evidence="2" type="ORF">L1F29_25315</name>
</gene>
<reference evidence="2" key="1">
    <citation type="submission" date="2022-01" db="EMBL/GenBank/DDBJ databases">
        <title>Paenibacillus spongiae sp. nov., isolated from marine sponge.</title>
        <authorList>
            <person name="Li Z."/>
            <person name="Zhang M."/>
        </authorList>
    </citation>
    <scope>NUCLEOTIDE SEQUENCE</scope>
    <source>
        <strain evidence="2">PHS-Z3</strain>
    </source>
</reference>
<feature type="transmembrane region" description="Helical" evidence="1">
    <location>
        <begin position="168"/>
        <end position="187"/>
    </location>
</feature>
<feature type="transmembrane region" description="Helical" evidence="1">
    <location>
        <begin position="12"/>
        <end position="34"/>
    </location>
</feature>
<dbReference type="EMBL" id="CP091430">
    <property type="protein sequence ID" value="UVI28731.1"/>
    <property type="molecule type" value="Genomic_DNA"/>
</dbReference>
<feature type="transmembrane region" description="Helical" evidence="1">
    <location>
        <begin position="54"/>
        <end position="74"/>
    </location>
</feature>
<keyword evidence="1" id="KW-1133">Transmembrane helix</keyword>
<keyword evidence="1" id="KW-0472">Membrane</keyword>
<evidence type="ECO:0000313" key="2">
    <source>
        <dbReference type="EMBL" id="UVI28731.1"/>
    </source>
</evidence>
<feature type="transmembrane region" description="Helical" evidence="1">
    <location>
        <begin position="104"/>
        <end position="125"/>
    </location>
</feature>
<keyword evidence="3" id="KW-1185">Reference proteome</keyword>
<name>A0ABY5S4B9_9BACL</name>
<proteinExistence type="predicted"/>
<keyword evidence="1" id="KW-0812">Transmembrane</keyword>
<dbReference type="Proteomes" id="UP001057877">
    <property type="component" value="Chromosome"/>
</dbReference>
<dbReference type="RefSeq" id="WP_258384819.1">
    <property type="nucleotide sequence ID" value="NZ_CP091430.1"/>
</dbReference>
<feature type="transmembrane region" description="Helical" evidence="1">
    <location>
        <begin position="227"/>
        <end position="247"/>
    </location>
</feature>
<feature type="transmembrane region" description="Helical" evidence="1">
    <location>
        <begin position="137"/>
        <end position="161"/>
    </location>
</feature>
<organism evidence="2 3">
    <name type="scientific">Paenibacillus spongiae</name>
    <dbReference type="NCBI Taxonomy" id="2909671"/>
    <lineage>
        <taxon>Bacteria</taxon>
        <taxon>Bacillati</taxon>
        <taxon>Bacillota</taxon>
        <taxon>Bacilli</taxon>
        <taxon>Bacillales</taxon>
        <taxon>Paenibacillaceae</taxon>
        <taxon>Paenibacillus</taxon>
    </lineage>
</organism>
<feature type="transmembrane region" description="Helical" evidence="1">
    <location>
        <begin position="259"/>
        <end position="281"/>
    </location>
</feature>
<evidence type="ECO:0000256" key="1">
    <source>
        <dbReference type="SAM" id="Phobius"/>
    </source>
</evidence>
<sequence length="743" mass="84837">MRTLALQTVMELRLLLRLRWPLLLPLAAGAWMILETRETGLPASMDVNLYAASAHDLLMIFVPMVPILLGVYLMRRDTLNTAYEWGLALPVTNRVFITSKWMAGFVYSSMFTLCIQAAYLIAAWQHALPWKSALKQILIYTSLYESSFAICLALGMVLGALMPMRFSLPIAFCGWVFGTLFVPMFLVEVFNWHPANMFSLNPLELAGGTVNEAWTFQLRAEEFRLKFAINAAFTLFMLTAAAAVLARSRPVLRPQIPNLVMWTALLTALASLVPYAGLWGVRYETINAVEAAAAPPEQAQPQEPFMFRIDRLALEVHRNEDDRLDLKATVDLPLQNGALIPAAPGIKKVKEHAEGVVSFLLYPRLTVQSLAIDGRSVPFEQKRDLVSFERDLLGTGSGTRTLVFTYTGTLHEWEREYTRQYYRAFVDGRQVFLPGYNGWFPIPGGDSLLYKSYRYAMSRTDTLQYMQADIDVRMTGFPGDLFTTIPPAPDDGPGSRHWSQKSAGGLTILGGSFETVRIDGEPISIVTTPGNVEESKLFLERINEQRIFYEDWIGEPLNRLKQIVYFPMDDTMRWSYGNNLFIEGHTLFINEMTHNNLDNYKLQQVMTYLLFGDTVSTTMPVNEWDDKNQKMADTYSIVQELREAIVPYVWLAESLPADERLNMHHISPLHKTMHEMINNAYAAGKQDLVRRVLLRFYDQGLYIKDPYSVPFQPIQFSEHDGRFKFPVITWKQWLKVWNEEKGR</sequence>
<evidence type="ECO:0000313" key="3">
    <source>
        <dbReference type="Proteomes" id="UP001057877"/>
    </source>
</evidence>